<dbReference type="AlphaFoldDB" id="A0A9D6V2Y5"/>
<protein>
    <submittedName>
        <fullName evidence="2">Cobalt transporter</fullName>
    </submittedName>
</protein>
<dbReference type="Proteomes" id="UP000807825">
    <property type="component" value="Unassembled WGS sequence"/>
</dbReference>
<evidence type="ECO:0000313" key="3">
    <source>
        <dbReference type="Proteomes" id="UP000807825"/>
    </source>
</evidence>
<sequence length="93" mass="9792">MKKAIVAGSVILVLAIILGSVILNTKAEWSGVDETVVKKFAEEAGRPPAESLIRGDALLFFFLIAGAIGGFIAGYSFRGLFPPEGRISNPSNV</sequence>
<dbReference type="EMBL" id="JACRDE010000262">
    <property type="protein sequence ID" value="MBI5249783.1"/>
    <property type="molecule type" value="Genomic_DNA"/>
</dbReference>
<keyword evidence="1" id="KW-0472">Membrane</keyword>
<evidence type="ECO:0000313" key="2">
    <source>
        <dbReference type="EMBL" id="MBI5249783.1"/>
    </source>
</evidence>
<keyword evidence="1" id="KW-1133">Transmembrane helix</keyword>
<organism evidence="2 3">
    <name type="scientific">Desulfomonile tiedjei</name>
    <dbReference type="NCBI Taxonomy" id="2358"/>
    <lineage>
        <taxon>Bacteria</taxon>
        <taxon>Pseudomonadati</taxon>
        <taxon>Thermodesulfobacteriota</taxon>
        <taxon>Desulfomonilia</taxon>
        <taxon>Desulfomonilales</taxon>
        <taxon>Desulfomonilaceae</taxon>
        <taxon>Desulfomonile</taxon>
    </lineage>
</organism>
<comment type="caution">
    <text evidence="2">The sequence shown here is derived from an EMBL/GenBank/DDBJ whole genome shotgun (WGS) entry which is preliminary data.</text>
</comment>
<accession>A0A9D6V2Y5</accession>
<reference evidence="2" key="1">
    <citation type="submission" date="2020-07" db="EMBL/GenBank/DDBJ databases">
        <title>Huge and variable diversity of episymbiotic CPR bacteria and DPANN archaea in groundwater ecosystems.</title>
        <authorList>
            <person name="He C.Y."/>
            <person name="Keren R."/>
            <person name="Whittaker M."/>
            <person name="Farag I.F."/>
            <person name="Doudna J."/>
            <person name="Cate J.H.D."/>
            <person name="Banfield J.F."/>
        </authorList>
    </citation>
    <scope>NUCLEOTIDE SEQUENCE</scope>
    <source>
        <strain evidence="2">NC_groundwater_1664_Pr3_B-0.1um_52_9</strain>
    </source>
</reference>
<keyword evidence="1" id="KW-0812">Transmembrane</keyword>
<gene>
    <name evidence="2" type="ORF">HY912_09825</name>
</gene>
<evidence type="ECO:0000256" key="1">
    <source>
        <dbReference type="SAM" id="Phobius"/>
    </source>
</evidence>
<proteinExistence type="predicted"/>
<name>A0A9D6V2Y5_9BACT</name>
<feature type="transmembrane region" description="Helical" evidence="1">
    <location>
        <begin position="57"/>
        <end position="77"/>
    </location>
</feature>